<dbReference type="CDD" id="cd00731">
    <property type="entry name" value="CheA_reg"/>
    <property type="match status" value="1"/>
</dbReference>
<dbReference type="PROSITE" id="PS50109">
    <property type="entry name" value="HIS_KIN"/>
    <property type="match status" value="1"/>
</dbReference>
<reference evidence="13" key="1">
    <citation type="submission" date="2019-08" db="EMBL/GenBank/DDBJ databases">
        <title>Limnoglobus roseus gen. nov., sp. nov., a novel freshwater planctomycete with a giant genome from the family Gemmataceae.</title>
        <authorList>
            <person name="Kulichevskaya I.S."/>
            <person name="Naumoff D.G."/>
            <person name="Miroshnikov K."/>
            <person name="Ivanova A."/>
            <person name="Philippov D.A."/>
            <person name="Hakobyan A."/>
            <person name="Rijpstra I.C."/>
            <person name="Sinninghe Damste J.S."/>
            <person name="Liesack W."/>
            <person name="Dedysh S.N."/>
        </authorList>
    </citation>
    <scope>NUCLEOTIDE SEQUENCE [LARGE SCALE GENOMIC DNA]</scope>
    <source>
        <strain evidence="13">PX52</strain>
    </source>
</reference>
<feature type="domain" description="CheW-like" evidence="10">
    <location>
        <begin position="678"/>
        <end position="813"/>
    </location>
</feature>
<keyword evidence="5 12" id="KW-0418">Kinase</keyword>
<dbReference type="GO" id="GO:0005737">
    <property type="term" value="C:cytoplasm"/>
    <property type="evidence" value="ECO:0007669"/>
    <property type="project" value="InterPro"/>
</dbReference>
<dbReference type="SMART" id="SM01231">
    <property type="entry name" value="H-kinase_dim"/>
    <property type="match status" value="1"/>
</dbReference>
<dbReference type="OrthoDB" id="9803176at2"/>
<dbReference type="Gene3D" id="1.10.287.560">
    <property type="entry name" value="Histidine kinase CheA-like, homodimeric domain"/>
    <property type="match status" value="1"/>
</dbReference>
<dbReference type="FunFam" id="3.30.565.10:FF:000016">
    <property type="entry name" value="Chemotaxis protein CheA, putative"/>
    <property type="match status" value="1"/>
</dbReference>
<evidence type="ECO:0000313" key="13">
    <source>
        <dbReference type="Proteomes" id="UP000324974"/>
    </source>
</evidence>
<dbReference type="GO" id="GO:0005524">
    <property type="term" value="F:ATP binding"/>
    <property type="evidence" value="ECO:0007669"/>
    <property type="project" value="UniProtKB-KW"/>
</dbReference>
<dbReference type="InterPro" id="IPR003594">
    <property type="entry name" value="HATPase_dom"/>
</dbReference>
<feature type="domain" description="HPt" evidence="11">
    <location>
        <begin position="194"/>
        <end position="298"/>
    </location>
</feature>
<dbReference type="CDD" id="cd16916">
    <property type="entry name" value="HATPase_CheA-like"/>
    <property type="match status" value="1"/>
</dbReference>
<dbReference type="EMBL" id="CP042425">
    <property type="protein sequence ID" value="QEL13694.1"/>
    <property type="molecule type" value="Genomic_DNA"/>
</dbReference>
<dbReference type="CDD" id="cd00156">
    <property type="entry name" value="REC"/>
    <property type="match status" value="1"/>
</dbReference>
<evidence type="ECO:0000256" key="6">
    <source>
        <dbReference type="PROSITE-ProRule" id="PRU00110"/>
    </source>
</evidence>
<dbReference type="PRINTS" id="PR00344">
    <property type="entry name" value="BCTRLSENSOR"/>
</dbReference>
<dbReference type="Gene3D" id="3.40.50.2300">
    <property type="match status" value="1"/>
</dbReference>
<dbReference type="PANTHER" id="PTHR43395:SF8">
    <property type="entry name" value="HISTIDINE KINASE"/>
    <property type="match status" value="1"/>
</dbReference>
<evidence type="ECO:0000256" key="4">
    <source>
        <dbReference type="ARBA" id="ARBA00022679"/>
    </source>
</evidence>
<dbReference type="SMART" id="SM00073">
    <property type="entry name" value="HPT"/>
    <property type="match status" value="2"/>
</dbReference>
<dbReference type="InterPro" id="IPR004358">
    <property type="entry name" value="Sig_transdc_His_kin-like_C"/>
</dbReference>
<dbReference type="InterPro" id="IPR037006">
    <property type="entry name" value="CheA-like_homodim_sf"/>
</dbReference>
<keyword evidence="13" id="KW-1185">Reference proteome</keyword>
<dbReference type="SMART" id="SM00448">
    <property type="entry name" value="REC"/>
    <property type="match status" value="1"/>
</dbReference>
<accession>A0A5C1A9A7</accession>
<dbReference type="Gene3D" id="2.30.30.40">
    <property type="entry name" value="SH3 Domains"/>
    <property type="match status" value="1"/>
</dbReference>
<evidence type="ECO:0000256" key="5">
    <source>
        <dbReference type="ARBA" id="ARBA00022777"/>
    </source>
</evidence>
<evidence type="ECO:0000256" key="7">
    <source>
        <dbReference type="PROSITE-ProRule" id="PRU00169"/>
    </source>
</evidence>
<organism evidence="12 13">
    <name type="scientific">Limnoglobus roseus</name>
    <dbReference type="NCBI Taxonomy" id="2598579"/>
    <lineage>
        <taxon>Bacteria</taxon>
        <taxon>Pseudomonadati</taxon>
        <taxon>Planctomycetota</taxon>
        <taxon>Planctomycetia</taxon>
        <taxon>Gemmatales</taxon>
        <taxon>Gemmataceae</taxon>
        <taxon>Limnoglobus</taxon>
    </lineage>
</organism>
<dbReference type="Pfam" id="PF00072">
    <property type="entry name" value="Response_reg"/>
    <property type="match status" value="1"/>
</dbReference>
<keyword evidence="3 7" id="KW-0597">Phosphoprotein</keyword>
<feature type="domain" description="HPt" evidence="11">
    <location>
        <begin position="2"/>
        <end position="106"/>
    </location>
</feature>
<dbReference type="Pfam" id="PF02518">
    <property type="entry name" value="HATPase_c"/>
    <property type="match status" value="1"/>
</dbReference>
<dbReference type="SMART" id="SM00260">
    <property type="entry name" value="CheW"/>
    <property type="match status" value="1"/>
</dbReference>
<feature type="domain" description="Response regulatory" evidence="9">
    <location>
        <begin position="836"/>
        <end position="954"/>
    </location>
</feature>
<feature type="modified residue" description="4-aspartylphosphate" evidence="7">
    <location>
        <position position="887"/>
    </location>
</feature>
<protein>
    <recommendedName>
        <fullName evidence="2">histidine kinase</fullName>
        <ecNumber evidence="2">2.7.13.3</ecNumber>
    </recommendedName>
</protein>
<dbReference type="GO" id="GO:0006935">
    <property type="term" value="P:chemotaxis"/>
    <property type="evidence" value="ECO:0007669"/>
    <property type="project" value="UniProtKB-KW"/>
</dbReference>
<dbReference type="PROSITE" id="PS50110">
    <property type="entry name" value="RESPONSE_REGULATORY"/>
    <property type="match status" value="1"/>
</dbReference>
<proteinExistence type="predicted"/>
<evidence type="ECO:0000256" key="1">
    <source>
        <dbReference type="ARBA" id="ARBA00000085"/>
    </source>
</evidence>
<dbReference type="EC" id="2.7.13.3" evidence="2"/>
<dbReference type="SMART" id="SM00387">
    <property type="entry name" value="HATPase_c"/>
    <property type="match status" value="1"/>
</dbReference>
<dbReference type="PANTHER" id="PTHR43395">
    <property type="entry name" value="SENSOR HISTIDINE KINASE CHEA"/>
    <property type="match status" value="1"/>
</dbReference>
<dbReference type="RefSeq" id="WP_149108643.1">
    <property type="nucleotide sequence ID" value="NZ_CP042425.1"/>
</dbReference>
<evidence type="ECO:0000259" key="8">
    <source>
        <dbReference type="PROSITE" id="PS50109"/>
    </source>
</evidence>
<feature type="modified residue" description="Phosphohistidine" evidence="6">
    <location>
        <position position="241"/>
    </location>
</feature>
<dbReference type="GO" id="GO:0000155">
    <property type="term" value="F:phosphorelay sensor kinase activity"/>
    <property type="evidence" value="ECO:0007669"/>
    <property type="project" value="InterPro"/>
</dbReference>
<dbReference type="InterPro" id="IPR001789">
    <property type="entry name" value="Sig_transdc_resp-reg_receiver"/>
</dbReference>
<evidence type="ECO:0000313" key="12">
    <source>
        <dbReference type="EMBL" id="QEL13694.1"/>
    </source>
</evidence>
<dbReference type="InterPro" id="IPR002545">
    <property type="entry name" value="CheW-lke_dom"/>
</dbReference>
<evidence type="ECO:0000256" key="2">
    <source>
        <dbReference type="ARBA" id="ARBA00012438"/>
    </source>
</evidence>
<dbReference type="InterPro" id="IPR036641">
    <property type="entry name" value="HPT_dom_sf"/>
</dbReference>
<dbReference type="InterPro" id="IPR005467">
    <property type="entry name" value="His_kinase_dom"/>
</dbReference>
<evidence type="ECO:0000259" key="11">
    <source>
        <dbReference type="PROSITE" id="PS50894"/>
    </source>
</evidence>
<dbReference type="InterPro" id="IPR036890">
    <property type="entry name" value="HATPase_C_sf"/>
</dbReference>
<dbReference type="InterPro" id="IPR011006">
    <property type="entry name" value="CheY-like_superfamily"/>
</dbReference>
<dbReference type="SUPFAM" id="SSF52172">
    <property type="entry name" value="CheY-like"/>
    <property type="match status" value="1"/>
</dbReference>
<comment type="catalytic activity">
    <reaction evidence="1">
        <text>ATP + protein L-histidine = ADP + protein N-phospho-L-histidine.</text>
        <dbReference type="EC" id="2.7.13.3"/>
    </reaction>
</comment>
<keyword evidence="4" id="KW-0808">Transferase</keyword>
<dbReference type="InterPro" id="IPR036061">
    <property type="entry name" value="CheW-like_dom_sf"/>
</dbReference>
<evidence type="ECO:0000259" key="9">
    <source>
        <dbReference type="PROSITE" id="PS50110"/>
    </source>
</evidence>
<feature type="domain" description="Histidine kinase" evidence="8">
    <location>
        <begin position="476"/>
        <end position="676"/>
    </location>
</feature>
<evidence type="ECO:0000259" key="10">
    <source>
        <dbReference type="PROSITE" id="PS50851"/>
    </source>
</evidence>
<dbReference type="CDD" id="cd00088">
    <property type="entry name" value="HPT"/>
    <property type="match status" value="2"/>
</dbReference>
<dbReference type="AlphaFoldDB" id="A0A5C1A9A7"/>
<dbReference type="Pfam" id="PF01584">
    <property type="entry name" value="CheW"/>
    <property type="match status" value="1"/>
</dbReference>
<dbReference type="InterPro" id="IPR051315">
    <property type="entry name" value="Bact_Chemotaxis_CheA"/>
</dbReference>
<dbReference type="SUPFAM" id="SSF50341">
    <property type="entry name" value="CheW-like"/>
    <property type="match status" value="1"/>
</dbReference>
<dbReference type="Pfam" id="PF01627">
    <property type="entry name" value="Hpt"/>
    <property type="match status" value="2"/>
</dbReference>
<feature type="modified residue" description="Phosphohistidine" evidence="6">
    <location>
        <position position="49"/>
    </location>
</feature>
<dbReference type="SUPFAM" id="SSF55874">
    <property type="entry name" value="ATPase domain of HSP90 chaperone/DNA topoisomerase II/histidine kinase"/>
    <property type="match status" value="1"/>
</dbReference>
<dbReference type="PROSITE" id="PS50894">
    <property type="entry name" value="HPT"/>
    <property type="match status" value="2"/>
</dbReference>
<dbReference type="InterPro" id="IPR004105">
    <property type="entry name" value="CheA-like_dim"/>
</dbReference>
<sequence>MSRTVDPEILIGFLEEASGYLPAVRDGLVAVRDNPADLSAAEEAHRCVHTIKGAAAMVGLRGLSHIAYHFEEALDELVQGKLKPEPHVFPVLERGLASIEAYLDGVLGENLEEEALVAEAVQSLRTLRGLPPAESAATGAAIGGGNEWVTPYEDTEPGADDTLADLGDLAPPPFGLFAAAAGDTKELDVPSEPAADIPPELLEVFKLEADDHLRALTTLLPATRKNPADRDQWAEVRRAAHTLKGTAAMVGFANVTKLAHRMEDLLDLYFEGTRVATPGEIDALLSSTDAIEDTINGRAPDFAPLYAKLDAALAASPEVPAAPVVEAPLPQVIADEPTEKVEATPDRPQAAETYVRVPIEKLNDITKLVSELLIARTAFESRMAEFQRLLNEMEPSTTRLRRASTKLETGFEASALGGKLGTAGPDDFDDLEFDRYTELHLISRELAETTNDIQTLGTELGHVHGDFDGFLTRQGRLSTELEDKLMRLRMVPLSTTTAKLQRTVRNAAEQTSKKATLVLEGERTGLDKTVLEAMADPLLHLLRNAVDHGLETPEVRRALGKPDSGTIRLSAVHEGSQVVLRIADDGRGIDADAVRATAVARGLASAAEVDAMPVEDVHAFLFAPGFSTKAAVSELSGRGVGLDVVKSKVEALKGTVTITSQSGRGTTFTIRLPMTLAITRALMVQTNQQTFAIPLDAVEQILRFDESEVQQIGREPVLKVGDVMYPVAHLGRVLNLKQSADDTVKRPPVLLIRAGEKRLALVVEHLIGGREIVIKNLGSHLKRVPAVSGATLLGDGTVVLILNPPDLIRASAAVVAASTSQLMPRAAAPRARSATTVLLVDDSPSVRRVLTNLVERQGWKAIAAKDGTEALEILQRGQALPDVVLSDIEMPRMDGYELLGSLRNQAAFKKLPVVMITSRATEKHRRKAMDLGASAYVTKPYQDESLIDVIRQLTRSKA</sequence>
<dbReference type="PROSITE" id="PS50851">
    <property type="entry name" value="CHEW"/>
    <property type="match status" value="1"/>
</dbReference>
<name>A0A5C1A9A7_9BACT</name>
<dbReference type="InterPro" id="IPR008207">
    <property type="entry name" value="Sig_transdc_His_kin_Hpt_dom"/>
</dbReference>
<evidence type="ECO:0000256" key="3">
    <source>
        <dbReference type="ARBA" id="ARBA00022553"/>
    </source>
</evidence>
<dbReference type="Proteomes" id="UP000324974">
    <property type="component" value="Chromosome"/>
</dbReference>
<gene>
    <name evidence="12" type="ORF">PX52LOC_00552</name>
</gene>
<dbReference type="SUPFAM" id="SSF47226">
    <property type="entry name" value="Histidine-containing phosphotransfer domain, HPT domain"/>
    <property type="match status" value="2"/>
</dbReference>
<dbReference type="Gene3D" id="3.30.565.10">
    <property type="entry name" value="Histidine kinase-like ATPase, C-terminal domain"/>
    <property type="match status" value="1"/>
</dbReference>
<dbReference type="KEGG" id="lrs:PX52LOC_00552"/>
<dbReference type="Gene3D" id="1.20.120.160">
    <property type="entry name" value="HPT domain"/>
    <property type="match status" value="2"/>
</dbReference>